<name>A0A1V3LC18_9PAST</name>
<comment type="domain">
    <text evidence="8">Domain I is involved in oligomerization and binding regulators, domain II is flexibile and of varying length in different bacteria, domain III forms the AAA+ region, while domain IV binds dsDNA.</text>
</comment>
<keyword evidence="6 8" id="KW-0446">Lipid-binding</keyword>
<protein>
    <recommendedName>
        <fullName evidence="8 9">Chromosomal replication initiator protein DnaA</fullName>
    </recommendedName>
</protein>
<feature type="region of interest" description="Domain I, interacts with DnaA modulators" evidence="8">
    <location>
        <begin position="1"/>
        <end position="85"/>
    </location>
</feature>
<keyword evidence="3 8" id="KW-0235">DNA replication</keyword>
<dbReference type="GO" id="GO:0005524">
    <property type="term" value="F:ATP binding"/>
    <property type="evidence" value="ECO:0007669"/>
    <property type="project" value="UniProtKB-UniRule"/>
</dbReference>
<dbReference type="SUPFAM" id="SSF48295">
    <property type="entry name" value="TrpR-like"/>
    <property type="match status" value="1"/>
</dbReference>
<evidence type="ECO:0000256" key="8">
    <source>
        <dbReference type="HAMAP-Rule" id="MF_00377"/>
    </source>
</evidence>
<dbReference type="EMBL" id="MLAH01000007">
    <property type="protein sequence ID" value="OOF87607.1"/>
    <property type="molecule type" value="Genomic_DNA"/>
</dbReference>
<dbReference type="SUPFAM" id="SSF52540">
    <property type="entry name" value="P-loop containing nucleoside triphosphate hydrolases"/>
    <property type="match status" value="1"/>
</dbReference>
<dbReference type="SMART" id="SM00382">
    <property type="entry name" value="AAA"/>
    <property type="match status" value="1"/>
</dbReference>
<dbReference type="InterPro" id="IPR001957">
    <property type="entry name" value="Chromosome_initiator_DnaA"/>
</dbReference>
<keyword evidence="4 8" id="KW-0547">Nucleotide-binding</keyword>
<feature type="binding site" evidence="8">
    <location>
        <position position="166"/>
    </location>
    <ligand>
        <name>ATP</name>
        <dbReference type="ChEBI" id="CHEBI:30616"/>
    </ligand>
</feature>
<dbReference type="PANTHER" id="PTHR30050">
    <property type="entry name" value="CHROMOSOMAL REPLICATION INITIATOR PROTEIN DNAA"/>
    <property type="match status" value="1"/>
</dbReference>
<dbReference type="SMART" id="SM00760">
    <property type="entry name" value="Bac_DnaA_C"/>
    <property type="match status" value="1"/>
</dbReference>
<evidence type="ECO:0000256" key="5">
    <source>
        <dbReference type="ARBA" id="ARBA00022840"/>
    </source>
</evidence>
<dbReference type="PRINTS" id="PR00051">
    <property type="entry name" value="DNAA"/>
</dbReference>
<organism evidence="14 15">
    <name type="scientific">Rodentibacter ratti</name>
    <dbReference type="NCBI Taxonomy" id="1906745"/>
    <lineage>
        <taxon>Bacteria</taxon>
        <taxon>Pseudomonadati</taxon>
        <taxon>Pseudomonadota</taxon>
        <taxon>Gammaproteobacteria</taxon>
        <taxon>Pasteurellales</taxon>
        <taxon>Pasteurellaceae</taxon>
        <taxon>Rodentibacter</taxon>
    </lineage>
</organism>
<accession>A0A1V3LC18</accession>
<feature type="binding site" evidence="8">
    <location>
        <position position="165"/>
    </location>
    <ligand>
        <name>ATP</name>
        <dbReference type="ChEBI" id="CHEBI:30616"/>
    </ligand>
</feature>
<dbReference type="STRING" id="1906745.BKG94_01225"/>
<feature type="binding site" evidence="8">
    <location>
        <position position="163"/>
    </location>
    <ligand>
        <name>ATP</name>
        <dbReference type="ChEBI" id="CHEBI:30616"/>
    </ligand>
</feature>
<dbReference type="InterPro" id="IPR038454">
    <property type="entry name" value="DnaA_N_sf"/>
</dbReference>
<dbReference type="GO" id="GO:0003688">
    <property type="term" value="F:DNA replication origin binding"/>
    <property type="evidence" value="ECO:0007669"/>
    <property type="project" value="UniProtKB-UniRule"/>
</dbReference>
<dbReference type="HAMAP" id="MF_00377">
    <property type="entry name" value="DnaA_bact"/>
    <property type="match status" value="1"/>
</dbReference>
<dbReference type="NCBIfam" id="TIGR00362">
    <property type="entry name" value="DnaA"/>
    <property type="match status" value="1"/>
</dbReference>
<dbReference type="PROSITE" id="PS01008">
    <property type="entry name" value="DNAA"/>
    <property type="match status" value="1"/>
</dbReference>
<dbReference type="InterPro" id="IPR013159">
    <property type="entry name" value="DnaA_C"/>
</dbReference>
<keyword evidence="5 8" id="KW-0067">ATP-binding</keyword>
<dbReference type="InterPro" id="IPR010921">
    <property type="entry name" value="Trp_repressor/repl_initiator"/>
</dbReference>
<reference evidence="14 15" key="1">
    <citation type="submission" date="2016-10" db="EMBL/GenBank/DDBJ databases">
        <title>Rodentibacter gen. nov. and new species.</title>
        <authorList>
            <person name="Christensen H."/>
        </authorList>
    </citation>
    <scope>NUCLEOTIDE SEQUENCE [LARGE SCALE GENOMIC DNA]</scope>
    <source>
        <strain evidence="14 15">Ppn157</strain>
    </source>
</reference>
<dbReference type="CDD" id="cd06571">
    <property type="entry name" value="Bac_DnaA_C"/>
    <property type="match status" value="1"/>
</dbReference>
<feature type="domain" description="AAA+ ATPase" evidence="12">
    <location>
        <begin position="152"/>
        <end position="280"/>
    </location>
</feature>
<dbReference type="PANTHER" id="PTHR30050:SF2">
    <property type="entry name" value="CHROMOSOMAL REPLICATION INITIATOR PROTEIN DNAA"/>
    <property type="match status" value="1"/>
</dbReference>
<feature type="region of interest" description="Domain IV, binds dsDNA" evidence="8">
    <location>
        <begin position="336"/>
        <end position="454"/>
    </location>
</feature>
<dbReference type="GO" id="GO:0005886">
    <property type="term" value="C:plasma membrane"/>
    <property type="evidence" value="ECO:0007669"/>
    <property type="project" value="TreeGrafter"/>
</dbReference>
<dbReference type="Gene3D" id="3.30.300.180">
    <property type="match status" value="1"/>
</dbReference>
<sequence length="454" mass="52071">MSLSNLWQDCLSQLQDQVSATDLSTWLRPLQADTVSQDKIVLYASNMFVKGWVETHYLKQIHQICQTLSQNPNLQIILKEGVKPTPQAAIKPTMQSTESAVNSYDKPEIEKSLKFDSHLNTKHVFENFVEGKSNQLARAVGQKLAQAPGEATANPFFLYGGTGLGKTHLLHAIGNGILANKPNARVLYIHANNFMQHMVKAMRDNNMDQFKKFYRSLDALLVDDIQFFAEKEKTQEEFFHIFNNLFETGRQIILTSDRYPKEIEKIEERLKSRFGWGLTTAIEPPDLETRVAILLKKAEEHQMHLPEEVAFFIAQRLRTNVRELEGALNRVKAMQDFKGGEINIDFVRDTLKDILALQERLVTIDNIQKTVAEYYRIKVSDLKSKSRQRSVTRPRQIAMALAKELTNRSLPEIGRAFDRDHTTVLNACREVPKFREKDNSIQEDWANLIRTLSA</sequence>
<dbReference type="Gene3D" id="1.10.1750.10">
    <property type="match status" value="1"/>
</dbReference>
<dbReference type="InterPro" id="IPR013317">
    <property type="entry name" value="DnaA_dom"/>
</dbReference>
<feature type="domain" description="Chromosomal replication initiator DnaA C-terminal" evidence="13">
    <location>
        <begin position="363"/>
        <end position="431"/>
    </location>
</feature>
<evidence type="ECO:0000313" key="14">
    <source>
        <dbReference type="EMBL" id="OOF87607.1"/>
    </source>
</evidence>
<evidence type="ECO:0000313" key="15">
    <source>
        <dbReference type="Proteomes" id="UP000189549"/>
    </source>
</evidence>
<comment type="similarity">
    <text evidence="1 8 11">Belongs to the DnaA family.</text>
</comment>
<dbReference type="Pfam" id="PF00308">
    <property type="entry name" value="Bac_DnaA"/>
    <property type="match status" value="1"/>
</dbReference>
<dbReference type="RefSeq" id="WP_077475140.1">
    <property type="nucleotide sequence ID" value="NZ_MLAH01000007.1"/>
</dbReference>
<evidence type="ECO:0000256" key="1">
    <source>
        <dbReference type="ARBA" id="ARBA00006583"/>
    </source>
</evidence>
<evidence type="ECO:0000256" key="11">
    <source>
        <dbReference type="RuleBase" id="RU004227"/>
    </source>
</evidence>
<dbReference type="Gene3D" id="3.40.50.300">
    <property type="entry name" value="P-loop containing nucleotide triphosphate hydrolases"/>
    <property type="match status" value="1"/>
</dbReference>
<dbReference type="FunFam" id="1.10.8.60:FF:000003">
    <property type="entry name" value="Chromosomal replication initiator protein DnaA"/>
    <property type="match status" value="1"/>
</dbReference>
<comment type="caution">
    <text evidence="8">Lacks conserved residue(s) required for the propagation of feature annotation.</text>
</comment>
<evidence type="ECO:0000259" key="12">
    <source>
        <dbReference type="SMART" id="SM00382"/>
    </source>
</evidence>
<dbReference type="GO" id="GO:0006275">
    <property type="term" value="P:regulation of DNA replication"/>
    <property type="evidence" value="ECO:0007669"/>
    <property type="project" value="UniProtKB-UniRule"/>
</dbReference>
<dbReference type="FunFam" id="3.40.50.300:FF:000103">
    <property type="entry name" value="Chromosomal replication initiator protein DnaA"/>
    <property type="match status" value="1"/>
</dbReference>
<evidence type="ECO:0000256" key="2">
    <source>
        <dbReference type="ARBA" id="ARBA00022490"/>
    </source>
</evidence>
<evidence type="ECO:0000256" key="3">
    <source>
        <dbReference type="ARBA" id="ARBA00022705"/>
    </source>
</evidence>
<keyword evidence="7 8" id="KW-0238">DNA-binding</keyword>
<dbReference type="InterPro" id="IPR024633">
    <property type="entry name" value="DnaA_N_dom"/>
</dbReference>
<dbReference type="GO" id="GO:0006270">
    <property type="term" value="P:DNA replication initiation"/>
    <property type="evidence" value="ECO:0007669"/>
    <property type="project" value="UniProtKB-UniRule"/>
</dbReference>
<dbReference type="CDD" id="cd00009">
    <property type="entry name" value="AAA"/>
    <property type="match status" value="1"/>
</dbReference>
<dbReference type="InterPro" id="IPR003593">
    <property type="entry name" value="AAA+_ATPase"/>
</dbReference>
<dbReference type="Pfam" id="PF11638">
    <property type="entry name" value="DnaA_N"/>
    <property type="match status" value="1"/>
</dbReference>
<dbReference type="AlphaFoldDB" id="A0A1V3LC18"/>
<comment type="function">
    <text evidence="8 10">Plays an essential role in the initiation and regulation of chromosomal replication. ATP-DnaA binds to the origin of replication (oriC) to initiate formation of the DNA replication initiation complex once per cell cycle. Binds the DnaA box (a 9 base pair repeat at the origin) and separates the double-stranded (ds)DNA. Forms a right-handed helical filament on oriC DNA; dsDNA binds to the exterior of the filament while single-stranded (ss)DNA is stabiized in the filament's interior. The ATP-DnaA-oriC complex binds and stabilizes one strand of the AT-rich DNA unwinding element (DUE), permitting loading of DNA polymerase. After initiation quickly degrades to an ADP-DnaA complex that is not apt for DNA replication. Binds acidic phospholipids.</text>
</comment>
<evidence type="ECO:0000256" key="4">
    <source>
        <dbReference type="ARBA" id="ARBA00022741"/>
    </source>
</evidence>
<proteinExistence type="inferred from homology"/>
<dbReference type="InterPro" id="IPR018312">
    <property type="entry name" value="Chromosome_initiator_DnaA_CS"/>
</dbReference>
<evidence type="ECO:0000256" key="9">
    <source>
        <dbReference type="NCBIfam" id="TIGR00362"/>
    </source>
</evidence>
<gene>
    <name evidence="8 14" type="primary">dnaA</name>
    <name evidence="14" type="ORF">BKG93_01375</name>
</gene>
<dbReference type="InterPro" id="IPR020591">
    <property type="entry name" value="Chromosome_initiator_DnaA-like"/>
</dbReference>
<dbReference type="GO" id="GO:0008289">
    <property type="term" value="F:lipid binding"/>
    <property type="evidence" value="ECO:0007669"/>
    <property type="project" value="UniProtKB-KW"/>
</dbReference>
<evidence type="ECO:0000256" key="7">
    <source>
        <dbReference type="ARBA" id="ARBA00023125"/>
    </source>
</evidence>
<comment type="subunit">
    <text evidence="8">Oligomerizes as a right-handed, spiral filament on DNA at oriC.</text>
</comment>
<dbReference type="GO" id="GO:0005737">
    <property type="term" value="C:cytoplasm"/>
    <property type="evidence" value="ECO:0007669"/>
    <property type="project" value="UniProtKB-SubCell"/>
</dbReference>
<comment type="caution">
    <text evidence="14">The sequence shown here is derived from an EMBL/GenBank/DDBJ whole genome shotgun (WGS) entry which is preliminary data.</text>
</comment>
<dbReference type="Gene3D" id="1.10.8.60">
    <property type="match status" value="1"/>
</dbReference>
<keyword evidence="2 8" id="KW-0963">Cytoplasm</keyword>
<evidence type="ECO:0000256" key="6">
    <source>
        <dbReference type="ARBA" id="ARBA00023121"/>
    </source>
</evidence>
<comment type="subcellular location">
    <subcellularLocation>
        <location evidence="8">Cytoplasm</location>
    </subcellularLocation>
</comment>
<dbReference type="InterPro" id="IPR027417">
    <property type="entry name" value="P-loop_NTPase"/>
</dbReference>
<dbReference type="Proteomes" id="UP000189549">
    <property type="component" value="Unassembled WGS sequence"/>
</dbReference>
<dbReference type="Pfam" id="PF08299">
    <property type="entry name" value="Bac_DnaA_C"/>
    <property type="match status" value="1"/>
</dbReference>
<evidence type="ECO:0000259" key="13">
    <source>
        <dbReference type="SMART" id="SM00760"/>
    </source>
</evidence>
<feature type="binding site" evidence="8">
    <location>
        <position position="167"/>
    </location>
    <ligand>
        <name>ATP</name>
        <dbReference type="ChEBI" id="CHEBI:30616"/>
    </ligand>
</feature>
<evidence type="ECO:0000256" key="10">
    <source>
        <dbReference type="RuleBase" id="RU000577"/>
    </source>
</evidence>